<keyword evidence="3" id="KW-1185">Reference proteome</keyword>
<accession>A0A1M5S1D2</accession>
<reference evidence="2 3" key="1">
    <citation type="submission" date="2016-11" db="EMBL/GenBank/DDBJ databases">
        <authorList>
            <person name="Jaros S."/>
            <person name="Januszkiewicz K."/>
            <person name="Wedrychowicz H."/>
        </authorList>
    </citation>
    <scope>NUCLEOTIDE SEQUENCE [LARGE SCALE GENOMIC DNA]</scope>
    <source>
        <strain evidence="2 3">DSM 24574</strain>
    </source>
</reference>
<dbReference type="InterPro" id="IPR011486">
    <property type="entry name" value="BBP2"/>
</dbReference>
<gene>
    <name evidence="2" type="ORF">SAMN04488109_3695</name>
</gene>
<dbReference type="Pfam" id="PF07642">
    <property type="entry name" value="BBP2"/>
    <property type="match status" value="1"/>
</dbReference>
<dbReference type="Proteomes" id="UP000184212">
    <property type="component" value="Unassembled WGS sequence"/>
</dbReference>
<dbReference type="STRING" id="947013.SAMN04488109_3695"/>
<feature type="signal peptide" evidence="1">
    <location>
        <begin position="1"/>
        <end position="23"/>
    </location>
</feature>
<name>A0A1M5S1D2_9BACT</name>
<dbReference type="OrthoDB" id="1114561at2"/>
<evidence type="ECO:0000313" key="2">
    <source>
        <dbReference type="EMBL" id="SHH32235.1"/>
    </source>
</evidence>
<sequence length="400" mass="42600">MKFQRRRLLLSLAFIGLAFSAMSQDSTRTFTLSGSIDVYAHTALGMKNTAFGTAAPTTSFGNLKGFSLGMANLIASYQGQKVGFVADLVFGPRGSDAVFNSGGYRNVAAAGSGQIVNQLYTYIKLSDVVTVNLGQFNTFVGYEVISPTLNANYSTSYMFSNGPFNHTGLRVDFATEGGLVAKLAVMNPTDILEFNKVNTYTLGGQIGKTTDAGGIWFNVLYGDQDGKLKKADFAGEPAASYGDLFQVDLTTGWTLSDAFFLGANATYQTIAKGQEYNAAGDVIDGTRKSTSFYGVALYPKVTVSDNFALALRAEYFGVKGGTVGNFASYRAHPLASPIGLDGDNKGNVIEFTLSGNAKVGPLTLIPELRFDKTSENSFVNSDGDAKDSMVSATFAAVYKF</sequence>
<evidence type="ECO:0000313" key="3">
    <source>
        <dbReference type="Proteomes" id="UP000184212"/>
    </source>
</evidence>
<evidence type="ECO:0000256" key="1">
    <source>
        <dbReference type="SAM" id="SignalP"/>
    </source>
</evidence>
<keyword evidence="1" id="KW-0732">Signal</keyword>
<organism evidence="2 3">
    <name type="scientific">Chryseolinea serpens</name>
    <dbReference type="NCBI Taxonomy" id="947013"/>
    <lineage>
        <taxon>Bacteria</taxon>
        <taxon>Pseudomonadati</taxon>
        <taxon>Bacteroidota</taxon>
        <taxon>Cytophagia</taxon>
        <taxon>Cytophagales</taxon>
        <taxon>Fulvivirgaceae</taxon>
        <taxon>Chryseolinea</taxon>
    </lineage>
</organism>
<feature type="chain" id="PRO_5013087441" evidence="1">
    <location>
        <begin position="24"/>
        <end position="400"/>
    </location>
</feature>
<dbReference type="SUPFAM" id="SSF56935">
    <property type="entry name" value="Porins"/>
    <property type="match status" value="1"/>
</dbReference>
<dbReference type="AlphaFoldDB" id="A0A1M5S1D2"/>
<protein>
    <submittedName>
        <fullName evidence="2">Putative beta-barrel porin-2, OmpL-like. bbp2</fullName>
    </submittedName>
</protein>
<dbReference type="EMBL" id="FQWQ01000002">
    <property type="protein sequence ID" value="SHH32235.1"/>
    <property type="molecule type" value="Genomic_DNA"/>
</dbReference>
<proteinExistence type="predicted"/>
<dbReference type="RefSeq" id="WP_073136755.1">
    <property type="nucleotide sequence ID" value="NZ_FQWQ01000002.1"/>
</dbReference>